<dbReference type="InterPro" id="IPR014877">
    <property type="entry name" value="XPO1_C_dom"/>
</dbReference>
<dbReference type="GO" id="GO:0003723">
    <property type="term" value="F:RNA binding"/>
    <property type="evidence" value="ECO:0007669"/>
    <property type="project" value="UniProtKB-KW"/>
</dbReference>
<sequence>MLQFRNLERGVDILVATPGPQVDMIERARVSLWNVKFLALDEADRMLDMGFEPQVRRIVQQMEMPCAGVRQTMLFIATFPTEIQRLKLVMDSIIWAFRRTVWNIAETGLVLLLEILKKFQASEFRNQFYQSYFLRIEEEMFVVLTDTFHKPGFNLQVLVLPHLFSLVGSDTLTEPLWDISTVYYQYSNNEMFVREYTNKLLQKMLPNMTEAEVARFVRRLLESKSELSKFKHHMRDFLLLSKELQLGYTLTAHDCCLLFFPSLTQRTFSILKSTELGNSLRTKILQQRMLSALKSSSGMLKPNLKHVVQEAGESRLDLALTGYKDIVEFALITCPSEPLELSGGKDEIAVLWNIQDHRYASASNGSKAFCSTGSIIKLADGSPVWPHGFFRGVIILLKMCSVAHQGNRPMLKGTPDKVFAKKLSSAAEIKKVDEGSSDGKVKKWMLLFLVESLRMVSTESSSNKTSSESDDEGLSSEEEKPSKAPQKKEEIMAIEKHYEVPFKEQMEISKCTTKINLGIGDFVRFILGIKVFSNAIIDEDGNMGMAAVLNTLYNFKETDGCKVDIQWVPSKVNAAADYASRLAARSMRDVAGVQERLEKIKNEVYLIIPSSW</sequence>
<keyword evidence="5" id="KW-0653">Protein transport</keyword>
<dbReference type="SUPFAM" id="SSF52540">
    <property type="entry name" value="P-loop containing nucleoside triphosphate hydrolases"/>
    <property type="match status" value="1"/>
</dbReference>
<dbReference type="SMART" id="SM01102">
    <property type="entry name" value="CRM1_C"/>
    <property type="match status" value="1"/>
</dbReference>
<dbReference type="SUPFAM" id="SSF48371">
    <property type="entry name" value="ARM repeat"/>
    <property type="match status" value="1"/>
</dbReference>
<dbReference type="Proteomes" id="UP001161247">
    <property type="component" value="Chromosome 3"/>
</dbReference>
<evidence type="ECO:0000256" key="7">
    <source>
        <dbReference type="SAM" id="MobiDB-lite"/>
    </source>
</evidence>
<proteinExistence type="inferred from homology"/>
<dbReference type="GO" id="GO:0005049">
    <property type="term" value="F:nuclear export signal receptor activity"/>
    <property type="evidence" value="ECO:0007669"/>
    <property type="project" value="InterPro"/>
</dbReference>
<evidence type="ECO:0000313" key="9">
    <source>
        <dbReference type="EMBL" id="CAI9100528.1"/>
    </source>
</evidence>
<evidence type="ECO:0000256" key="3">
    <source>
        <dbReference type="ARBA" id="ARBA00022448"/>
    </source>
</evidence>
<dbReference type="GO" id="GO:0005524">
    <property type="term" value="F:ATP binding"/>
    <property type="evidence" value="ECO:0007669"/>
    <property type="project" value="InterPro"/>
</dbReference>
<evidence type="ECO:0000256" key="5">
    <source>
        <dbReference type="ARBA" id="ARBA00022927"/>
    </source>
</evidence>
<dbReference type="Gene3D" id="1.25.10.10">
    <property type="entry name" value="Leucine-rich Repeat Variant"/>
    <property type="match status" value="1"/>
</dbReference>
<dbReference type="Pfam" id="PF08767">
    <property type="entry name" value="CRM1_C"/>
    <property type="match status" value="1"/>
</dbReference>
<keyword evidence="3" id="KW-0813">Transport</keyword>
<name>A0AAV1D101_OLDCO</name>
<evidence type="ECO:0000256" key="2">
    <source>
        <dbReference type="ARBA" id="ARBA00009466"/>
    </source>
</evidence>
<evidence type="ECO:0000313" key="10">
    <source>
        <dbReference type="Proteomes" id="UP001161247"/>
    </source>
</evidence>
<gene>
    <name evidence="9" type="ORF">OLC1_LOCUS10333</name>
</gene>
<feature type="compositionally biased region" description="Basic and acidic residues" evidence="7">
    <location>
        <begin position="477"/>
        <end position="488"/>
    </location>
</feature>
<keyword evidence="4" id="KW-0694">RNA-binding</keyword>
<evidence type="ECO:0000256" key="6">
    <source>
        <dbReference type="ARBA" id="ARBA00023242"/>
    </source>
</evidence>
<comment type="subcellular location">
    <subcellularLocation>
        <location evidence="1">Nucleus</location>
    </subcellularLocation>
</comment>
<feature type="region of interest" description="Disordered" evidence="7">
    <location>
        <begin position="459"/>
        <end position="488"/>
    </location>
</feature>
<dbReference type="EMBL" id="OX459120">
    <property type="protein sequence ID" value="CAI9100528.1"/>
    <property type="molecule type" value="Genomic_DNA"/>
</dbReference>
<comment type="similarity">
    <text evidence="2">Belongs to the exportin family.</text>
</comment>
<evidence type="ECO:0000256" key="1">
    <source>
        <dbReference type="ARBA" id="ARBA00004123"/>
    </source>
</evidence>
<feature type="domain" description="Exportin-1 C-terminal" evidence="8">
    <location>
        <begin position="3"/>
        <end position="246"/>
    </location>
</feature>
<keyword evidence="10" id="KW-1185">Reference proteome</keyword>
<accession>A0AAV1D101</accession>
<reference evidence="9" key="1">
    <citation type="submission" date="2023-03" db="EMBL/GenBank/DDBJ databases">
        <authorList>
            <person name="Julca I."/>
        </authorList>
    </citation>
    <scope>NUCLEOTIDE SEQUENCE</scope>
</reference>
<dbReference type="InterPro" id="IPR027417">
    <property type="entry name" value="P-loop_NTPase"/>
</dbReference>
<protein>
    <submittedName>
        <fullName evidence="9">OLC1v1037650C2</fullName>
    </submittedName>
</protein>
<dbReference type="PANTHER" id="PTHR47958">
    <property type="entry name" value="ATP-DEPENDENT RNA HELICASE DBP3"/>
    <property type="match status" value="1"/>
</dbReference>
<dbReference type="GO" id="GO:0005634">
    <property type="term" value="C:nucleus"/>
    <property type="evidence" value="ECO:0007669"/>
    <property type="project" value="UniProtKB-SubCell"/>
</dbReference>
<dbReference type="InterPro" id="IPR016024">
    <property type="entry name" value="ARM-type_fold"/>
</dbReference>
<dbReference type="GO" id="GO:0015031">
    <property type="term" value="P:protein transport"/>
    <property type="evidence" value="ECO:0007669"/>
    <property type="project" value="UniProtKB-KW"/>
</dbReference>
<dbReference type="InterPro" id="IPR011989">
    <property type="entry name" value="ARM-like"/>
</dbReference>
<evidence type="ECO:0000256" key="4">
    <source>
        <dbReference type="ARBA" id="ARBA00022884"/>
    </source>
</evidence>
<dbReference type="AlphaFoldDB" id="A0AAV1D101"/>
<evidence type="ECO:0000259" key="8">
    <source>
        <dbReference type="SMART" id="SM01102"/>
    </source>
</evidence>
<keyword evidence="6" id="KW-0539">Nucleus</keyword>
<organism evidence="9 10">
    <name type="scientific">Oldenlandia corymbosa var. corymbosa</name>
    <dbReference type="NCBI Taxonomy" id="529605"/>
    <lineage>
        <taxon>Eukaryota</taxon>
        <taxon>Viridiplantae</taxon>
        <taxon>Streptophyta</taxon>
        <taxon>Embryophyta</taxon>
        <taxon>Tracheophyta</taxon>
        <taxon>Spermatophyta</taxon>
        <taxon>Magnoliopsida</taxon>
        <taxon>eudicotyledons</taxon>
        <taxon>Gunneridae</taxon>
        <taxon>Pentapetalae</taxon>
        <taxon>asterids</taxon>
        <taxon>lamiids</taxon>
        <taxon>Gentianales</taxon>
        <taxon>Rubiaceae</taxon>
        <taxon>Rubioideae</taxon>
        <taxon>Spermacoceae</taxon>
        <taxon>Hedyotis-Oldenlandia complex</taxon>
        <taxon>Oldenlandia</taxon>
    </lineage>
</organism>